<comment type="function">
    <text evidence="3">Probably deamidates glutamine residues to glutamate on methyl-accepting chemotaxis receptors (MCPs), playing an important role in chemotaxis.</text>
</comment>
<keyword evidence="5" id="KW-1185">Reference proteome</keyword>
<dbReference type="HAMAP" id="MF_01440">
    <property type="entry name" value="CheD"/>
    <property type="match status" value="1"/>
</dbReference>
<dbReference type="CDD" id="cd16352">
    <property type="entry name" value="CheD"/>
    <property type="match status" value="1"/>
</dbReference>
<comment type="similarity">
    <text evidence="3">Belongs to the CheD family.</text>
</comment>
<evidence type="ECO:0000256" key="1">
    <source>
        <dbReference type="ARBA" id="ARBA00022500"/>
    </source>
</evidence>
<keyword evidence="2 3" id="KW-0378">Hydrolase</keyword>
<dbReference type="InterPro" id="IPR005659">
    <property type="entry name" value="Chemorcpt_Glu_NH3ase_CheD"/>
</dbReference>
<dbReference type="PANTHER" id="PTHR35147:SF2">
    <property type="entry name" value="CHEMORECEPTOR GLUTAMINE DEAMIDASE CHED-RELATED"/>
    <property type="match status" value="1"/>
</dbReference>
<dbReference type="NCBIfam" id="NF010013">
    <property type="entry name" value="PRK13487.1"/>
    <property type="match status" value="1"/>
</dbReference>
<dbReference type="EMBL" id="JAUCBP010000012">
    <property type="protein sequence ID" value="MDM7861899.1"/>
    <property type="molecule type" value="Genomic_DNA"/>
</dbReference>
<keyword evidence="1 3" id="KW-0145">Chemotaxis</keyword>
<name>A0ABT7T2B5_9ALTE</name>
<dbReference type="Gene3D" id="3.30.1330.200">
    <property type="match status" value="1"/>
</dbReference>
<sequence length="203" mass="23187">MTIKPCEPGFEHINRYLDGQLKVCTAKILPGEFYVTRLPECITTVLGSCISVCAFDLEQQVGGMNHFMLPLSRSSQLDLGSEAFRYGDIAMEQMINELLKMGADRKRLRFKAFGGGHIIKKMTAIGESNIQFLKKFMALEGFTVETSDLGGPYPRKVRFEPRSGRVWVKRLAHLHNDTINQRETDYQKNINEQEQYGEIDLFE</sequence>
<dbReference type="SUPFAM" id="SSF64438">
    <property type="entry name" value="CNF1/YfiH-like putative cysteine hydrolases"/>
    <property type="match status" value="1"/>
</dbReference>
<dbReference type="InterPro" id="IPR038592">
    <property type="entry name" value="CheD-like_sf"/>
</dbReference>
<dbReference type="RefSeq" id="WP_289366586.1">
    <property type="nucleotide sequence ID" value="NZ_JAUCBP010000012.1"/>
</dbReference>
<evidence type="ECO:0000313" key="5">
    <source>
        <dbReference type="Proteomes" id="UP001234343"/>
    </source>
</evidence>
<dbReference type="EC" id="3.5.1.44" evidence="3"/>
<reference evidence="4 5" key="1">
    <citation type="submission" date="2023-06" db="EMBL/GenBank/DDBJ databases">
        <title>Alteromonas sp. ASW11-36 isolated from intertidal sand.</title>
        <authorList>
            <person name="Li Y."/>
        </authorList>
    </citation>
    <scope>NUCLEOTIDE SEQUENCE [LARGE SCALE GENOMIC DNA]</scope>
    <source>
        <strain evidence="4 5">ASW11-36</strain>
    </source>
</reference>
<dbReference type="Pfam" id="PF03975">
    <property type="entry name" value="CheD"/>
    <property type="match status" value="1"/>
</dbReference>
<comment type="caution">
    <text evidence="4">The sequence shown here is derived from an EMBL/GenBank/DDBJ whole genome shotgun (WGS) entry which is preliminary data.</text>
</comment>
<dbReference type="Proteomes" id="UP001234343">
    <property type="component" value="Unassembled WGS sequence"/>
</dbReference>
<comment type="catalytic activity">
    <reaction evidence="3">
        <text>L-glutaminyl-[protein] + H2O = L-glutamyl-[protein] + NH4(+)</text>
        <dbReference type="Rhea" id="RHEA:16441"/>
        <dbReference type="Rhea" id="RHEA-COMP:10207"/>
        <dbReference type="Rhea" id="RHEA-COMP:10208"/>
        <dbReference type="ChEBI" id="CHEBI:15377"/>
        <dbReference type="ChEBI" id="CHEBI:28938"/>
        <dbReference type="ChEBI" id="CHEBI:29973"/>
        <dbReference type="ChEBI" id="CHEBI:30011"/>
        <dbReference type="EC" id="3.5.1.44"/>
    </reaction>
</comment>
<proteinExistence type="inferred from homology"/>
<evidence type="ECO:0000256" key="2">
    <source>
        <dbReference type="ARBA" id="ARBA00022801"/>
    </source>
</evidence>
<evidence type="ECO:0000256" key="3">
    <source>
        <dbReference type="HAMAP-Rule" id="MF_01440"/>
    </source>
</evidence>
<gene>
    <name evidence="3 4" type="primary">cheD</name>
    <name evidence="4" type="ORF">QTP81_14950</name>
</gene>
<evidence type="ECO:0000313" key="4">
    <source>
        <dbReference type="EMBL" id="MDM7861899.1"/>
    </source>
</evidence>
<protein>
    <recommendedName>
        <fullName evidence="3">Probable chemoreceptor glutamine deamidase CheD</fullName>
        <ecNumber evidence="3">3.5.1.44</ecNumber>
    </recommendedName>
</protein>
<dbReference type="PANTHER" id="PTHR35147">
    <property type="entry name" value="CHEMORECEPTOR GLUTAMINE DEAMIDASE CHED-RELATED"/>
    <property type="match status" value="1"/>
</dbReference>
<organism evidence="4 5">
    <name type="scientific">Alteromonas arenosi</name>
    <dbReference type="NCBI Taxonomy" id="3055817"/>
    <lineage>
        <taxon>Bacteria</taxon>
        <taxon>Pseudomonadati</taxon>
        <taxon>Pseudomonadota</taxon>
        <taxon>Gammaproteobacteria</taxon>
        <taxon>Alteromonadales</taxon>
        <taxon>Alteromonadaceae</taxon>
        <taxon>Alteromonas/Salinimonas group</taxon>
        <taxon>Alteromonas</taxon>
    </lineage>
</organism>
<dbReference type="InterPro" id="IPR011324">
    <property type="entry name" value="Cytotoxic_necrot_fac-like_cat"/>
</dbReference>
<dbReference type="GO" id="GO:0050568">
    <property type="term" value="F:protein-glutamine glutaminase activity"/>
    <property type="evidence" value="ECO:0007669"/>
    <property type="project" value="UniProtKB-EC"/>
</dbReference>
<accession>A0ABT7T2B5</accession>